<dbReference type="GO" id="GO:0016787">
    <property type="term" value="F:hydrolase activity"/>
    <property type="evidence" value="ECO:0007669"/>
    <property type="project" value="UniProtKB-UniRule"/>
</dbReference>
<dbReference type="InterPro" id="IPR045943">
    <property type="entry name" value="DUF6363"/>
</dbReference>
<evidence type="ECO:0000313" key="6">
    <source>
        <dbReference type="EMBL" id="QIM10175.1"/>
    </source>
</evidence>
<dbReference type="PANTHER" id="PTHR14226:SF25">
    <property type="entry name" value="PHOSPHOESTERASE"/>
    <property type="match status" value="1"/>
</dbReference>
<protein>
    <submittedName>
        <fullName evidence="6">Patatin family protein</fullName>
    </submittedName>
</protein>
<keyword evidence="1 4" id="KW-0378">Hydrolase</keyword>
<dbReference type="PROSITE" id="PS51635">
    <property type="entry name" value="PNPLA"/>
    <property type="match status" value="1"/>
</dbReference>
<name>A0A6G8F1G8_9BACT</name>
<dbReference type="PANTHER" id="PTHR14226">
    <property type="entry name" value="NEUROPATHY TARGET ESTERASE/SWISS CHEESE D.MELANOGASTER"/>
    <property type="match status" value="1"/>
</dbReference>
<keyword evidence="2 4" id="KW-0442">Lipid degradation</keyword>
<dbReference type="InterPro" id="IPR050301">
    <property type="entry name" value="NTE"/>
</dbReference>
<feature type="short sequence motif" description="GXSXG" evidence="4">
    <location>
        <begin position="36"/>
        <end position="40"/>
    </location>
</feature>
<feature type="short sequence motif" description="DGA/G" evidence="4">
    <location>
        <begin position="159"/>
        <end position="161"/>
    </location>
</feature>
<evidence type="ECO:0000256" key="2">
    <source>
        <dbReference type="ARBA" id="ARBA00022963"/>
    </source>
</evidence>
<accession>A0A6G8F1G8</accession>
<evidence type="ECO:0000256" key="3">
    <source>
        <dbReference type="ARBA" id="ARBA00023098"/>
    </source>
</evidence>
<evidence type="ECO:0000256" key="1">
    <source>
        <dbReference type="ARBA" id="ARBA00022801"/>
    </source>
</evidence>
<feature type="active site" description="Proton acceptor" evidence="4">
    <location>
        <position position="159"/>
    </location>
</feature>
<dbReference type="InterPro" id="IPR037483">
    <property type="entry name" value="YjjU-like"/>
</dbReference>
<dbReference type="CDD" id="cd07208">
    <property type="entry name" value="Pat_hypo_Ecoli_yjju_like"/>
    <property type="match status" value="1"/>
</dbReference>
<reference evidence="6" key="1">
    <citation type="journal article" date="2020" name="J. ISSAAS">
        <title>Lactobacilli and other gastrointestinal microbiota of Peromyscus leucopus, reservoir host for agents of Lyme disease and other zoonoses in North America.</title>
        <authorList>
            <person name="Milovic A."/>
            <person name="Bassam K."/>
            <person name="Shao H."/>
            <person name="Chatzistamou I."/>
            <person name="Tufts D.M."/>
            <person name="Diuk-Wasser M."/>
            <person name="Barbour A.G."/>
        </authorList>
    </citation>
    <scope>NUCLEOTIDE SEQUENCE</scope>
    <source>
        <strain evidence="6">LL70</strain>
    </source>
</reference>
<dbReference type="GO" id="GO:0016042">
    <property type="term" value="P:lipid catabolic process"/>
    <property type="evidence" value="ECO:0007669"/>
    <property type="project" value="UniProtKB-UniRule"/>
</dbReference>
<organism evidence="6">
    <name type="scientific">uncultured Prevotella sp</name>
    <dbReference type="NCBI Taxonomy" id="159272"/>
    <lineage>
        <taxon>Bacteria</taxon>
        <taxon>Pseudomonadati</taxon>
        <taxon>Bacteroidota</taxon>
        <taxon>Bacteroidia</taxon>
        <taxon>Bacteroidales</taxon>
        <taxon>Prevotellaceae</taxon>
        <taxon>Prevotella</taxon>
        <taxon>environmental samples</taxon>
    </lineage>
</organism>
<proteinExistence type="predicted"/>
<sequence length="282" mass="32498">MKKGLVLEGGGMRGMFTAGVMDAFMEEELSFDGIIGVSAGALFGCNYKSRQQGRALRYNIKLKNDPHYMGWKTFFKTGNIVNPQFSYHVVPFVIDKFDSYTFDNNPTEFWVVCTDIITGKPVYHRMDAFTHRELEWMRASASMPAVSRPVFLDGRVMLDGGITDSIPLQAFQNLGYGRNVVILTQPNDYFKKPMKIAWLIKLMTKKYPKVGECMARRHEMYNRQLEYLMQQERAGNTLLIYPEKALGIGRTELNEKKMRRVHNMGYTKAKEIMPLVKDFITH</sequence>
<feature type="short sequence motif" description="GXGXXG" evidence="4">
    <location>
        <begin position="9"/>
        <end position="14"/>
    </location>
</feature>
<gene>
    <name evidence="6" type="ORF">Prevot485_2740</name>
</gene>
<dbReference type="InterPro" id="IPR002641">
    <property type="entry name" value="PNPLA_dom"/>
</dbReference>
<feature type="domain" description="PNPLA" evidence="5">
    <location>
        <begin position="5"/>
        <end position="172"/>
    </location>
</feature>
<dbReference type="SUPFAM" id="SSF52151">
    <property type="entry name" value="FabD/lysophospholipase-like"/>
    <property type="match status" value="1"/>
</dbReference>
<feature type="active site" description="Nucleophile" evidence="4">
    <location>
        <position position="38"/>
    </location>
</feature>
<evidence type="ECO:0000259" key="5">
    <source>
        <dbReference type="PROSITE" id="PS51635"/>
    </source>
</evidence>
<dbReference type="Pfam" id="PF19890">
    <property type="entry name" value="DUF6363"/>
    <property type="match status" value="1"/>
</dbReference>
<evidence type="ECO:0000256" key="4">
    <source>
        <dbReference type="PROSITE-ProRule" id="PRU01161"/>
    </source>
</evidence>
<dbReference type="EMBL" id="MN990733">
    <property type="protein sequence ID" value="QIM10175.1"/>
    <property type="molecule type" value="Genomic_DNA"/>
</dbReference>
<dbReference type="Gene3D" id="3.40.1090.10">
    <property type="entry name" value="Cytosolic phospholipase A2 catalytic domain"/>
    <property type="match status" value="2"/>
</dbReference>
<dbReference type="Pfam" id="PF01734">
    <property type="entry name" value="Patatin"/>
    <property type="match status" value="1"/>
</dbReference>
<dbReference type="AlphaFoldDB" id="A0A6G8F1G8"/>
<keyword evidence="3 4" id="KW-0443">Lipid metabolism</keyword>
<dbReference type="InterPro" id="IPR016035">
    <property type="entry name" value="Acyl_Trfase/lysoPLipase"/>
</dbReference>